<dbReference type="EMBL" id="JABXXO010000016">
    <property type="protein sequence ID" value="KAF7759636.1"/>
    <property type="molecule type" value="Genomic_DNA"/>
</dbReference>
<dbReference type="Proteomes" id="UP000629468">
    <property type="component" value="Unassembled WGS sequence"/>
</dbReference>
<comment type="caution">
    <text evidence="3">The sequence shown here is derived from an EMBL/GenBank/DDBJ whole genome shotgun (WGS) entry which is preliminary data.</text>
</comment>
<evidence type="ECO:0000256" key="1">
    <source>
        <dbReference type="SAM" id="SignalP"/>
    </source>
</evidence>
<sequence>MIISILFAAFGLATASPSSVIPRARGTESNLFPISGSPRWTTLAGASGSLPLSNSTLRPTKVTNRCPFSYQNAPDGTFSLKSHYPKGSYKPSVDPCGGVSFYAPGPSSVDLSDAKEALLSYSVFFPSTFEYVKGGKLPGLYGGNDENTAVSCSGGRKDTTCFSARLMWRANGAGELYLYLPPFDDPRFAANEKLCSLPNSICDASFGISVNRGSYSFPAGQWTTIAERVKLNDFGEANGEIELFVNGESVINVSGIIIRDSSAGRIRGIQVQSFFGGSSTDWATPKDQDLYFANFGAAIIDRI</sequence>
<feature type="chain" id="PRO_5034740067" evidence="1">
    <location>
        <begin position="16"/>
        <end position="303"/>
    </location>
</feature>
<dbReference type="PANTHER" id="PTHR40124:SF1">
    <property type="entry name" value="DISAGGREGATASE RELATED REPEAT PROTEIN"/>
    <property type="match status" value="1"/>
</dbReference>
<evidence type="ECO:0000313" key="3">
    <source>
        <dbReference type="EMBL" id="KAF7759636.1"/>
    </source>
</evidence>
<evidence type="ECO:0000259" key="2">
    <source>
        <dbReference type="Pfam" id="PF21294"/>
    </source>
</evidence>
<protein>
    <submittedName>
        <fullName evidence="3">CAZyme family PL14</fullName>
    </submittedName>
</protein>
<organism evidence="3 4">
    <name type="scientific">Agaricus bisporus var. burnettii</name>
    <dbReference type="NCBI Taxonomy" id="192524"/>
    <lineage>
        <taxon>Eukaryota</taxon>
        <taxon>Fungi</taxon>
        <taxon>Dikarya</taxon>
        <taxon>Basidiomycota</taxon>
        <taxon>Agaricomycotina</taxon>
        <taxon>Agaricomycetes</taxon>
        <taxon>Agaricomycetidae</taxon>
        <taxon>Agaricales</taxon>
        <taxon>Agaricineae</taxon>
        <taxon>Agaricaceae</taxon>
        <taxon>Agaricus</taxon>
    </lineage>
</organism>
<accession>A0A8H7BZZ7</accession>
<gene>
    <name evidence="3" type="ORF">Agabi119p4_11331</name>
</gene>
<dbReference type="AlphaFoldDB" id="A0A8H7BZZ7"/>
<dbReference type="Gene3D" id="2.60.120.200">
    <property type="match status" value="1"/>
</dbReference>
<dbReference type="InterPro" id="IPR048958">
    <property type="entry name" value="Polysacc_lyase_14"/>
</dbReference>
<dbReference type="Pfam" id="PF21294">
    <property type="entry name" value="Polysacc_lyase_14"/>
    <property type="match status" value="1"/>
</dbReference>
<name>A0A8H7BZZ7_AGABI</name>
<feature type="signal peptide" evidence="1">
    <location>
        <begin position="1"/>
        <end position="15"/>
    </location>
</feature>
<dbReference type="PANTHER" id="PTHR40124">
    <property type="match status" value="1"/>
</dbReference>
<reference evidence="3 4" key="1">
    <citation type="journal article" name="Sci. Rep.">
        <title>Telomere-to-telomere assembled and centromere annotated genomes of the two main subspecies of the button mushroom Agaricus bisporus reveal especially polymorphic chromosome ends.</title>
        <authorList>
            <person name="Sonnenberg A.S.M."/>
            <person name="Sedaghat-Telgerd N."/>
            <person name="Lavrijssen B."/>
            <person name="Ohm R.A."/>
            <person name="Hendrickx P.M."/>
            <person name="Scholtmeijer K."/>
            <person name="Baars J.J.P."/>
            <person name="van Peer A."/>
        </authorList>
    </citation>
    <scope>NUCLEOTIDE SEQUENCE [LARGE SCALE GENOMIC DNA]</scope>
    <source>
        <strain evidence="3 4">H119_p4</strain>
    </source>
</reference>
<evidence type="ECO:0000313" key="4">
    <source>
        <dbReference type="Proteomes" id="UP000629468"/>
    </source>
</evidence>
<feature type="domain" description="Polysaccharide lyase 14" evidence="2">
    <location>
        <begin position="76"/>
        <end position="295"/>
    </location>
</feature>
<proteinExistence type="predicted"/>
<keyword evidence="1" id="KW-0732">Signal</keyword>